<evidence type="ECO:0000313" key="4">
    <source>
        <dbReference type="Proteomes" id="UP000565205"/>
    </source>
</evidence>
<reference evidence="2 4" key="1">
    <citation type="submission" date="2020-06" db="EMBL/GenBank/DDBJ databases">
        <title>Description of novel acetic acid bacteria.</title>
        <authorList>
            <person name="Sombolestani A."/>
        </authorList>
    </citation>
    <scope>NUCLEOTIDE SEQUENCE [LARGE SCALE GENOMIC DNA]</scope>
    <source>
        <strain evidence="2 4">LMG 26838</strain>
    </source>
</reference>
<evidence type="ECO:0000313" key="2">
    <source>
        <dbReference type="EMBL" id="NVN30626.1"/>
    </source>
</evidence>
<evidence type="ECO:0008006" key="5">
    <source>
        <dbReference type="Google" id="ProtNLM"/>
    </source>
</evidence>
<evidence type="ECO:0000313" key="3">
    <source>
        <dbReference type="Proteomes" id="UP000557688"/>
    </source>
</evidence>
<dbReference type="InterPro" id="IPR012334">
    <property type="entry name" value="Pectin_lyas_fold"/>
</dbReference>
<dbReference type="RefSeq" id="WP_176624312.1">
    <property type="nucleotide sequence ID" value="NZ_JABXXQ010000186.1"/>
</dbReference>
<comment type="caution">
    <text evidence="1">The sequence shown here is derived from an EMBL/GenBank/DDBJ whole genome shotgun (WGS) entry which is preliminary data.</text>
</comment>
<dbReference type="InterPro" id="IPR011050">
    <property type="entry name" value="Pectin_lyase_fold/virulence"/>
</dbReference>
<dbReference type="Proteomes" id="UP000557688">
    <property type="component" value="Unassembled WGS sequence"/>
</dbReference>
<dbReference type="Gene3D" id="2.160.20.10">
    <property type="entry name" value="Single-stranded right-handed beta-helix, Pectin lyase-like"/>
    <property type="match status" value="1"/>
</dbReference>
<organism evidence="1 3">
    <name type="scientific">Endobacter medicaginis</name>
    <dbReference type="NCBI Taxonomy" id="1181271"/>
    <lineage>
        <taxon>Bacteria</taxon>
        <taxon>Pseudomonadati</taxon>
        <taxon>Pseudomonadota</taxon>
        <taxon>Alphaproteobacteria</taxon>
        <taxon>Acetobacterales</taxon>
        <taxon>Acetobacteraceae</taxon>
        <taxon>Endobacter</taxon>
    </lineage>
</organism>
<dbReference type="SUPFAM" id="SSF51126">
    <property type="entry name" value="Pectin lyase-like"/>
    <property type="match status" value="1"/>
</dbReference>
<reference evidence="1 3" key="2">
    <citation type="submission" date="2020-08" db="EMBL/GenBank/DDBJ databases">
        <title>Genomic Encyclopedia of Type Strains, Phase III (KMG-III): the genomes of soil and plant-associated and newly described type strains.</title>
        <authorList>
            <person name="Whitman W."/>
        </authorList>
    </citation>
    <scope>NUCLEOTIDE SEQUENCE [LARGE SCALE GENOMIC DNA]</scope>
    <source>
        <strain evidence="1 3">CECT 8088</strain>
    </source>
</reference>
<protein>
    <recommendedName>
        <fullName evidence="5">Pectate lyase superfamily protein domain-containing protein</fullName>
    </recommendedName>
</protein>
<sequence length="652" mass="65470">MIISLAAAAGPALGQPVFSRAGDGQFNTITGRSTAALPNAVARTLADHFADVVSIRDFGARCDGVTDDSAAVQTALNVASGMGYAKVTVPRGSCLIGTAISLSIGASSGVFLEGSNGSTLLFPGGVDGPSIALNAGTATFSAANLRFIRLSDGKGAVGTGLSIRAASGVVNSIPTHLTNLSFMGLNRADTWNVGLSLVSLVNPTIDALNVQQPDATMQASGPVGMIIQGLSNQQFAIDAKISNSTFQGGHINLQLIGSVQGVFITNSEGIGSDYGIYGVDDGTHYAELATVNNSHWNNTTAGIYLSNWNENNISNNLFLHFNPVASGNYGAVQLLSSGYNTLTANTTNGGGVGSETFARITNGQFEVVSNNAVVFLNGPCFDLGTSIRNATISANTCSGVSVSTPAVLPTGSGIVMSGNGYNGNVGDMGLDGNGNMQIAGSAVFSPQLVLTNAGNASLSFRDGNGALRSAINGNKDGTVNFGGGSPGVTLAAAGQALGFYGHATAAQTVVTGASTSSSTLNQILTALAATGLVGDTSTHSNDFTSTGNLFSSANIYPGNGGALILRDSAGSAAYLSPDSTGGAILGSLKSGGTARLQTSVITAQQQLNLPTTASVPSTASPTVTGTTSLLVDTADSKLCALIGSTWKCTTLQ</sequence>
<dbReference type="EMBL" id="JACHXV010000006">
    <property type="protein sequence ID" value="MBB3174231.1"/>
    <property type="molecule type" value="Genomic_DNA"/>
</dbReference>
<dbReference type="EMBL" id="JABXXQ010000186">
    <property type="protein sequence ID" value="NVN30626.1"/>
    <property type="molecule type" value="Genomic_DNA"/>
</dbReference>
<dbReference type="AlphaFoldDB" id="A0A839V428"/>
<accession>A0A839V428</accession>
<proteinExistence type="predicted"/>
<name>A0A839V428_9PROT</name>
<gene>
    <name evidence="1" type="ORF">FHR90_002067</name>
    <name evidence="2" type="ORF">HUK83_09825</name>
</gene>
<evidence type="ECO:0000313" key="1">
    <source>
        <dbReference type="EMBL" id="MBB3174231.1"/>
    </source>
</evidence>
<keyword evidence="3" id="KW-1185">Reference proteome</keyword>
<dbReference type="Proteomes" id="UP000565205">
    <property type="component" value="Unassembled WGS sequence"/>
</dbReference>